<name>A0A081AFF4_PHYNI</name>
<feature type="non-terminal residue" evidence="1">
    <location>
        <position position="1"/>
    </location>
</feature>
<evidence type="ECO:0000313" key="1">
    <source>
        <dbReference type="EMBL" id="ETO77615.1"/>
    </source>
</evidence>
<evidence type="ECO:0008006" key="3">
    <source>
        <dbReference type="Google" id="ProtNLM"/>
    </source>
</evidence>
<proteinExistence type="predicted"/>
<reference evidence="1 2" key="1">
    <citation type="submission" date="2013-11" db="EMBL/GenBank/DDBJ databases">
        <title>The Genome Sequence of Phytophthora parasitica P1976.</title>
        <authorList>
            <consortium name="The Broad Institute Genomics Platform"/>
            <person name="Russ C."/>
            <person name="Tyler B."/>
            <person name="Panabieres F."/>
            <person name="Shan W."/>
            <person name="Tripathy S."/>
            <person name="Grunwald N."/>
            <person name="Machado M."/>
            <person name="Johnson C.S."/>
            <person name="Walker B."/>
            <person name="Young S."/>
            <person name="Zeng Q."/>
            <person name="Gargeya S."/>
            <person name="Fitzgerald M."/>
            <person name="Haas B."/>
            <person name="Abouelleil A."/>
            <person name="Allen A.W."/>
            <person name="Alvarado L."/>
            <person name="Arachchi H.M."/>
            <person name="Berlin A.M."/>
            <person name="Chapman S.B."/>
            <person name="Gainer-Dewar J."/>
            <person name="Goldberg J."/>
            <person name="Griggs A."/>
            <person name="Gujja S."/>
            <person name="Hansen M."/>
            <person name="Howarth C."/>
            <person name="Imamovic A."/>
            <person name="Ireland A."/>
            <person name="Larimer J."/>
            <person name="McCowan C."/>
            <person name="Murphy C."/>
            <person name="Pearson M."/>
            <person name="Poon T.W."/>
            <person name="Priest M."/>
            <person name="Roberts A."/>
            <person name="Saif S."/>
            <person name="Shea T."/>
            <person name="Sisk P."/>
            <person name="Sykes S."/>
            <person name="Wortman J."/>
            <person name="Nusbaum C."/>
            <person name="Birren B."/>
        </authorList>
    </citation>
    <scope>NUCLEOTIDE SEQUENCE [LARGE SCALE GENOMIC DNA]</scope>
    <source>
        <strain evidence="1 2">P1976</strain>
    </source>
</reference>
<accession>A0A081AFF4</accession>
<dbReference type="Proteomes" id="UP000028582">
    <property type="component" value="Unassembled WGS sequence"/>
</dbReference>
<gene>
    <name evidence="1" type="ORF">F444_07207</name>
</gene>
<dbReference type="EMBL" id="ANJA01001325">
    <property type="protein sequence ID" value="ETO77615.1"/>
    <property type="molecule type" value="Genomic_DNA"/>
</dbReference>
<protein>
    <recommendedName>
        <fullName evidence="3">DDE Tnp4 domain-containing protein</fullName>
    </recommendedName>
</protein>
<comment type="caution">
    <text evidence="1">The sequence shown here is derived from an EMBL/GenBank/DDBJ whole genome shotgun (WGS) entry which is preliminary data.</text>
</comment>
<organism evidence="1 2">
    <name type="scientific">Phytophthora nicotianae P1976</name>
    <dbReference type="NCBI Taxonomy" id="1317066"/>
    <lineage>
        <taxon>Eukaryota</taxon>
        <taxon>Sar</taxon>
        <taxon>Stramenopiles</taxon>
        <taxon>Oomycota</taxon>
        <taxon>Peronosporomycetes</taxon>
        <taxon>Peronosporales</taxon>
        <taxon>Peronosporaceae</taxon>
        <taxon>Phytophthora</taxon>
    </lineage>
</organism>
<dbReference type="AlphaFoldDB" id="A0A081AFF4"/>
<evidence type="ECO:0000313" key="2">
    <source>
        <dbReference type="Proteomes" id="UP000028582"/>
    </source>
</evidence>
<sequence length="60" mass="6876">GYQGMAREYRAIHPIKSGRLQPLSLEDASFNDELAHDRVIVENFFGRLKSVGNLFRQVEV</sequence>